<protein>
    <submittedName>
        <fullName evidence="2">Uncharacterized protein</fullName>
    </submittedName>
</protein>
<organism evidence="2 3">
    <name type="scientific">Nonomuraea thailandensis</name>
    <dbReference type="NCBI Taxonomy" id="1188745"/>
    <lineage>
        <taxon>Bacteria</taxon>
        <taxon>Bacillati</taxon>
        <taxon>Actinomycetota</taxon>
        <taxon>Actinomycetes</taxon>
        <taxon>Streptosporangiales</taxon>
        <taxon>Streptosporangiaceae</taxon>
        <taxon>Nonomuraea</taxon>
    </lineage>
</organism>
<evidence type="ECO:0000313" key="3">
    <source>
        <dbReference type="Proteomes" id="UP001139648"/>
    </source>
</evidence>
<dbReference type="RefSeq" id="WP_253745163.1">
    <property type="nucleotide sequence ID" value="NZ_BAABKA010000067.1"/>
</dbReference>
<keyword evidence="3" id="KW-1185">Reference proteome</keyword>
<name>A0A9X2GGE1_9ACTN</name>
<feature type="region of interest" description="Disordered" evidence="1">
    <location>
        <begin position="1"/>
        <end position="58"/>
    </location>
</feature>
<accession>A0A9X2GGE1</accession>
<comment type="caution">
    <text evidence="2">The sequence shown here is derived from an EMBL/GenBank/DDBJ whole genome shotgun (WGS) entry which is preliminary data.</text>
</comment>
<feature type="compositionally biased region" description="Basic and acidic residues" evidence="1">
    <location>
        <begin position="1"/>
        <end position="12"/>
    </location>
</feature>
<evidence type="ECO:0000256" key="1">
    <source>
        <dbReference type="SAM" id="MobiDB-lite"/>
    </source>
</evidence>
<gene>
    <name evidence="2" type="ORF">HD597_005087</name>
</gene>
<feature type="compositionally biased region" description="Basic and acidic residues" evidence="1">
    <location>
        <begin position="47"/>
        <end position="58"/>
    </location>
</feature>
<dbReference type="Proteomes" id="UP001139648">
    <property type="component" value="Unassembled WGS sequence"/>
</dbReference>
<proteinExistence type="predicted"/>
<reference evidence="2" key="1">
    <citation type="submission" date="2022-06" db="EMBL/GenBank/DDBJ databases">
        <title>Sequencing the genomes of 1000 actinobacteria strains.</title>
        <authorList>
            <person name="Klenk H.-P."/>
        </authorList>
    </citation>
    <scope>NUCLEOTIDE SEQUENCE</scope>
    <source>
        <strain evidence="2">DSM 46694</strain>
    </source>
</reference>
<evidence type="ECO:0000313" key="2">
    <source>
        <dbReference type="EMBL" id="MCP2358067.1"/>
    </source>
</evidence>
<dbReference type="EMBL" id="JAMZEB010000002">
    <property type="protein sequence ID" value="MCP2358067.1"/>
    <property type="molecule type" value="Genomic_DNA"/>
</dbReference>
<dbReference type="AlphaFoldDB" id="A0A9X2GGE1"/>
<sequence>MAITWEPERCSPDDPAPSFEDQMTGRDATALTTRPVRGRACLNGSSDRTDLQGHWHDS</sequence>